<keyword evidence="8" id="KW-0342">GTP-binding</keyword>
<dbReference type="InterPro" id="IPR038765">
    <property type="entry name" value="Papain-like_cys_pep_sf"/>
</dbReference>
<dbReference type="GO" id="GO:0004482">
    <property type="term" value="F:mRNA 5'-cap (guanine-N7-)-methyltransferase activity"/>
    <property type="evidence" value="ECO:0007669"/>
    <property type="project" value="UniProtKB-EC"/>
</dbReference>
<dbReference type="SUPFAM" id="SSF55154">
    <property type="entry name" value="CYTH-like phosphatases"/>
    <property type="match status" value="1"/>
</dbReference>
<evidence type="ECO:0000256" key="5">
    <source>
        <dbReference type="ARBA" id="ARBA00022691"/>
    </source>
</evidence>
<reference evidence="11" key="1">
    <citation type="journal article" date="2020" name="Nature">
        <title>Giant virus diversity and host interactions through global metagenomics.</title>
        <authorList>
            <person name="Schulz F."/>
            <person name="Roux S."/>
            <person name="Paez-Espino D."/>
            <person name="Jungbluth S."/>
            <person name="Walsh D.A."/>
            <person name="Denef V.J."/>
            <person name="McMahon K.D."/>
            <person name="Konstantinidis K.T."/>
            <person name="Eloe-Fadrosh E.A."/>
            <person name="Kyrpides N.C."/>
            <person name="Woyke T."/>
        </authorList>
    </citation>
    <scope>NUCLEOTIDE SEQUENCE</scope>
    <source>
        <strain evidence="11">GVMAG-M-3300023174-207</strain>
    </source>
</reference>
<feature type="domain" description="OTU" evidence="9">
    <location>
        <begin position="1004"/>
        <end position="1209"/>
    </location>
</feature>
<dbReference type="PANTHER" id="PTHR12189">
    <property type="entry name" value="MRNA GUANINE-7- METHYLTRANSFERASE"/>
    <property type="match status" value="1"/>
</dbReference>
<keyword evidence="3" id="KW-0489">Methyltransferase</keyword>
<keyword evidence="5" id="KW-0949">S-adenosyl-L-methionine</keyword>
<dbReference type="PANTHER" id="PTHR12189:SF2">
    <property type="entry name" value="MRNA CAP GUANINE-N7 METHYLTRANSFERASE"/>
    <property type="match status" value="1"/>
</dbReference>
<dbReference type="InterPro" id="IPR003323">
    <property type="entry name" value="OTU_dom"/>
</dbReference>
<dbReference type="Gene3D" id="3.90.70.80">
    <property type="match status" value="1"/>
</dbReference>
<dbReference type="Gene3D" id="3.40.50.150">
    <property type="entry name" value="Vaccinia Virus protein VP39"/>
    <property type="match status" value="1"/>
</dbReference>
<dbReference type="SUPFAM" id="SSF54001">
    <property type="entry name" value="Cysteine proteinases"/>
    <property type="match status" value="1"/>
</dbReference>
<evidence type="ECO:0000256" key="2">
    <source>
        <dbReference type="ARBA" id="ARBA00011926"/>
    </source>
</evidence>
<dbReference type="PROSITE" id="PS51562">
    <property type="entry name" value="RNA_CAP0_MT"/>
    <property type="match status" value="1"/>
</dbReference>
<dbReference type="InterPro" id="IPR039753">
    <property type="entry name" value="RG7MT1"/>
</dbReference>
<dbReference type="Pfam" id="PF03291">
    <property type="entry name" value="mRNA_G-N7_MeTrfase"/>
    <property type="match status" value="1"/>
</dbReference>
<evidence type="ECO:0000259" key="9">
    <source>
        <dbReference type="PROSITE" id="PS50802"/>
    </source>
</evidence>
<dbReference type="EMBL" id="MN739627">
    <property type="protein sequence ID" value="QHT16909.1"/>
    <property type="molecule type" value="Genomic_DNA"/>
</dbReference>
<dbReference type="CDD" id="cd02440">
    <property type="entry name" value="AdoMet_MTases"/>
    <property type="match status" value="1"/>
</dbReference>
<evidence type="ECO:0000313" key="11">
    <source>
        <dbReference type="EMBL" id="QHT16909.1"/>
    </source>
</evidence>
<evidence type="ECO:0000256" key="7">
    <source>
        <dbReference type="ARBA" id="ARBA00022884"/>
    </source>
</evidence>
<dbReference type="InterPro" id="IPR029063">
    <property type="entry name" value="SAM-dependent_MTases_sf"/>
</dbReference>
<dbReference type="Gene3D" id="2.40.50.140">
    <property type="entry name" value="Nucleic acid-binding proteins"/>
    <property type="match status" value="1"/>
</dbReference>
<name>A0A6C0DM31_9ZZZZ</name>
<dbReference type="InterPro" id="IPR033469">
    <property type="entry name" value="CYTH-like_dom_sf"/>
</dbReference>
<dbReference type="GO" id="GO:0003723">
    <property type="term" value="F:RNA binding"/>
    <property type="evidence" value="ECO:0007669"/>
    <property type="project" value="UniProtKB-KW"/>
</dbReference>
<dbReference type="GO" id="GO:0005634">
    <property type="term" value="C:nucleus"/>
    <property type="evidence" value="ECO:0007669"/>
    <property type="project" value="TreeGrafter"/>
</dbReference>
<keyword evidence="7" id="KW-0694">RNA-binding</keyword>
<dbReference type="UniPathway" id="UPA00922"/>
<organism evidence="11">
    <name type="scientific">viral metagenome</name>
    <dbReference type="NCBI Taxonomy" id="1070528"/>
    <lineage>
        <taxon>unclassified sequences</taxon>
        <taxon>metagenomes</taxon>
        <taxon>organismal metagenomes</taxon>
    </lineage>
</organism>
<dbReference type="Pfam" id="PF03919">
    <property type="entry name" value="mRNA_cap_C"/>
    <property type="match status" value="1"/>
</dbReference>
<dbReference type="GO" id="GO:0005525">
    <property type="term" value="F:GTP binding"/>
    <property type="evidence" value="ECO:0007669"/>
    <property type="project" value="UniProtKB-KW"/>
</dbReference>
<evidence type="ECO:0000256" key="3">
    <source>
        <dbReference type="ARBA" id="ARBA00022603"/>
    </source>
</evidence>
<dbReference type="SUPFAM" id="SSF53335">
    <property type="entry name" value="S-adenosyl-L-methionine-dependent methyltransferases"/>
    <property type="match status" value="1"/>
</dbReference>
<dbReference type="InterPro" id="IPR004971">
    <property type="entry name" value="mRNA_G-N7_MeTrfase_dom"/>
</dbReference>
<evidence type="ECO:0000256" key="6">
    <source>
        <dbReference type="ARBA" id="ARBA00022741"/>
    </source>
</evidence>
<evidence type="ECO:0000256" key="8">
    <source>
        <dbReference type="ARBA" id="ARBA00023134"/>
    </source>
</evidence>
<accession>A0A6C0DM31</accession>
<dbReference type="InterPro" id="IPR013846">
    <property type="entry name" value="mRNA_cap_enzyme_C"/>
</dbReference>
<feature type="domain" description="MRNA cap 0 methyltransferase" evidence="10">
    <location>
        <begin position="739"/>
        <end position="980"/>
    </location>
</feature>
<evidence type="ECO:0000259" key="10">
    <source>
        <dbReference type="PROSITE" id="PS51562"/>
    </source>
</evidence>
<sequence>MTVLSLGFLPEEYSQIKALLKSLGASSDEEFEIRFGTLERTFNTNFSQSKFLSIMNNLDFLHIHKRKEQSVDIVEYKGNYRKITLLNGVKYEHKVKGKNIDINIIGEIYEENAIMKGTKSTIRFSSSREKEINENDWNTGEPVKMSVKRLRTTYFMDNYKVDMTNKIYDNKNVFEVEVEFNNEYIKGISNSENGFFTFMGELKTILSFVYSSSTIYSDYYFNVIVKEINSIKYPVDIRPKNIADEDVLNMQRYAVSNKLDGVGYNITFVKISLSGVELIVLVAYNSTDIFSISTIKSGLLSTEEKNIIKSFSKAEIILSTKLTQVHFFDTLLYSNERTYEKDLYYRLNKAIEINNICIKYFSSSSIPVSYEVKTFEIPSGDIIDSMKNVINRMSDRYDFDLINYNDGIIFQPLGTYTSSPALKWKFPSKVTIDFLLRKDYENENLITYKLCSKVKPGTFVQFKDNITNTEHSITVCKTEMFDGILGMDLEEKVVEIGVHNNEWSIHRIRFDKVSEKTNHIKTAQSTFVDILYQFTLPYLEKLIKYSRGEGEKPIKEKLCLKSHVKEQKIIVENSKEYFPEGNGYVIIDKLKHKKMSMKRNEDILKFIKDSIKGLKYTQKGIIDINPLTGSTSMVLRKFFDNVYAVKSDDEEINNVLESNLNLSQKNIYIIEEYENIHNYNANILFLNYMFEESTNLEFILNKFPTVLVVVASNKNLPYEASYFKTIDGMKMYAFYEPRKPLENLRVFANGIKKDMIEETHNKVVVDIGSGVGGDIFKYSKSQPKELFLIEPSVDNINSLNIRLKEGEKYLRKLPYKILNAGGEETQKICSFVNKKVDYVNMFFSLTFFFKNREMLMSLVKTIDYLLKDGGVFMGTVMDGYLVEKELYNGDIINKEYEIKKLWKEEGLYNKEISIDFKNTVTATYQTEYLVYMKEFEFLLASKGITLEKIMNFNDYNDTQSLTPEEKFLNGLYSLFVFRKNGSLRNNKLRFVPIHKNKQLVNEYWYSYPSPADGSCLFHSVVMNLLGDEASARTAYDIRTVLSKSLTLNEYTNLQDGNLASINLHEILLRKISLSCFTQAPYTDDQTLKNKVEKIIEKYSSYRIPEFRREFINELVSEGFNKEEVEDVFKGFYLSTYLSFSENLANPNFWADQSIILLLAEKLKINIVLISSRTLEAYNYNIGREGYNEDYISIVLLYIDDTHFEPLCKKNNPYDDKCQYTFSLDELKSII</sequence>
<dbReference type="AlphaFoldDB" id="A0A6C0DM31"/>
<evidence type="ECO:0000256" key="1">
    <source>
        <dbReference type="ARBA" id="ARBA00005129"/>
    </source>
</evidence>
<dbReference type="PROSITE" id="PS50802">
    <property type="entry name" value="OTU"/>
    <property type="match status" value="1"/>
</dbReference>
<dbReference type="EC" id="2.1.1.56" evidence="2"/>
<keyword evidence="6" id="KW-0547">Nucleotide-binding</keyword>
<proteinExistence type="predicted"/>
<dbReference type="SUPFAM" id="SSF50249">
    <property type="entry name" value="Nucleic acid-binding proteins"/>
    <property type="match status" value="1"/>
</dbReference>
<dbReference type="InterPro" id="IPR012340">
    <property type="entry name" value="NA-bd_OB-fold"/>
</dbReference>
<comment type="pathway">
    <text evidence="1">mRNA processing; mRNA capping.</text>
</comment>
<dbReference type="CDD" id="cd22744">
    <property type="entry name" value="OTU"/>
    <property type="match status" value="1"/>
</dbReference>
<protein>
    <recommendedName>
        <fullName evidence="2">mRNA (guanine-N(7))-methyltransferase</fullName>
        <ecNumber evidence="2">2.1.1.56</ecNumber>
    </recommendedName>
</protein>
<evidence type="ECO:0000256" key="4">
    <source>
        <dbReference type="ARBA" id="ARBA00022679"/>
    </source>
</evidence>
<keyword evidence="4" id="KW-0808">Transferase</keyword>